<comment type="caution">
    <text evidence="2">The sequence shown here is derived from an EMBL/GenBank/DDBJ whole genome shotgun (WGS) entry which is preliminary data.</text>
</comment>
<feature type="chain" id="PRO_5012847348" description="Extracellular membrane protein CFEM domain-containing protein" evidence="1">
    <location>
        <begin position="19"/>
        <end position="588"/>
    </location>
</feature>
<reference evidence="2 3" key="2">
    <citation type="submission" date="2016-08" db="EMBL/GenBank/DDBJ databases">
        <title>Pervasive Adenine N6-methylation of Active Genes in Fungi.</title>
        <authorList>
            <consortium name="DOE Joint Genome Institute"/>
            <person name="Mondo S.J."/>
            <person name="Dannebaum R.O."/>
            <person name="Kuo R.C."/>
            <person name="Labutti K."/>
            <person name="Haridas S."/>
            <person name="Kuo A."/>
            <person name="Salamov A."/>
            <person name="Ahrendt S.R."/>
            <person name="Lipzen A."/>
            <person name="Sullivan W."/>
            <person name="Andreopoulos W.B."/>
            <person name="Clum A."/>
            <person name="Lindquist E."/>
            <person name="Daum C."/>
            <person name="Ramamoorthy G.K."/>
            <person name="Gryganskyi A."/>
            <person name="Culley D."/>
            <person name="Magnuson J.K."/>
            <person name="James T.Y."/>
            <person name="O'Malley M.A."/>
            <person name="Stajich J.E."/>
            <person name="Spatafora J.W."/>
            <person name="Visel A."/>
            <person name="Grigoriev I.V."/>
        </authorList>
    </citation>
    <scope>NUCLEOTIDE SEQUENCE [LARGE SCALE GENOMIC DNA]</scope>
    <source>
        <strain evidence="2 3">S4</strain>
    </source>
</reference>
<name>A0A1Y1XMS0_9FUNG</name>
<protein>
    <recommendedName>
        <fullName evidence="4">Extracellular membrane protein CFEM domain-containing protein</fullName>
    </recommendedName>
</protein>
<evidence type="ECO:0000313" key="3">
    <source>
        <dbReference type="Proteomes" id="UP000193944"/>
    </source>
</evidence>
<dbReference type="EMBL" id="MCFG01000013">
    <property type="protein sequence ID" value="ORX87060.1"/>
    <property type="molecule type" value="Genomic_DNA"/>
</dbReference>
<accession>A0A1Y1XMS0</accession>
<keyword evidence="3" id="KW-1185">Reference proteome</keyword>
<gene>
    <name evidence="2" type="ORF">BCR32DRAFT_264544</name>
</gene>
<reference evidence="2 3" key="1">
    <citation type="submission" date="2016-08" db="EMBL/GenBank/DDBJ databases">
        <title>A Parts List for Fungal Cellulosomes Revealed by Comparative Genomics.</title>
        <authorList>
            <consortium name="DOE Joint Genome Institute"/>
            <person name="Haitjema C.H."/>
            <person name="Gilmore S.P."/>
            <person name="Henske J.K."/>
            <person name="Solomon K.V."/>
            <person name="De Groot R."/>
            <person name="Kuo A."/>
            <person name="Mondo S.J."/>
            <person name="Salamov A.A."/>
            <person name="Labutti K."/>
            <person name="Zhao Z."/>
            <person name="Chiniquy J."/>
            <person name="Barry K."/>
            <person name="Brewer H.M."/>
            <person name="Purvine S.O."/>
            <person name="Wright A.T."/>
            <person name="Boxma B."/>
            <person name="Van Alen T."/>
            <person name="Hackstein J.H."/>
            <person name="Baker S.E."/>
            <person name="Grigoriev I.V."/>
            <person name="O'Malley M.A."/>
        </authorList>
    </citation>
    <scope>NUCLEOTIDE SEQUENCE [LARGE SCALE GENOMIC DNA]</scope>
    <source>
        <strain evidence="2 3">S4</strain>
    </source>
</reference>
<feature type="signal peptide" evidence="1">
    <location>
        <begin position="1"/>
        <end position="18"/>
    </location>
</feature>
<dbReference type="Proteomes" id="UP000193944">
    <property type="component" value="Unassembled WGS sequence"/>
</dbReference>
<evidence type="ECO:0000256" key="1">
    <source>
        <dbReference type="SAM" id="SignalP"/>
    </source>
</evidence>
<evidence type="ECO:0008006" key="4">
    <source>
        <dbReference type="Google" id="ProtNLM"/>
    </source>
</evidence>
<proteinExistence type="predicted"/>
<sequence>MNIKSIVFIISLIKLVSGNISTPSGNEIPDSLLTYLDCPIGDVSCKNKKGSSCNAHSNVCRNGNPTILGEILLNSGYNIGDLTPEEYCTIHLEVCDMILTYDPPITDDDVFNYNKYFSCDKDDNMCIFDKTSSCQTVLKYCPNTYSEEDCNKLSIVCDSIQNGEIPVLESTNTISTTTSIDEQVTTTTTITTATATSIDEPIVTTQDIPTDVTTSSGTGVPDFFLKYLDCPIGDGLCKNEKISSCEAHSSICKYATSDTLGEMLKNSNIDIGNFTPEEYCKVHLEVCDMISTYDPPLTDDDVYNFDKYLTCNTDDIVCIFSKSSICLAVLKLCPDYYSKEDCDTLSNVCNTIQNSAIPDISSLTPENPEPVNVDENDDIFTSIISNKQLTTPSGTVIPDSLLIYLDCPIGNVICKNNKSNSCTSHLILCNSKPNTLSETLSANGYDIGNLSPEKYCEVHKEVCDMVLEYEPPLTDEYIYDLDRYLTCDSDDTICQYGQKESCKSVLELCWTYYHDSDCINLSNVCDKVYGNNDILIDSDSLGNIDESTNNNNSFSVIKVVKAKTTKMVKLKTNSKKIKKVKTLTRTRY</sequence>
<evidence type="ECO:0000313" key="2">
    <source>
        <dbReference type="EMBL" id="ORX87060.1"/>
    </source>
</evidence>
<organism evidence="2 3">
    <name type="scientific">Anaeromyces robustus</name>
    <dbReference type="NCBI Taxonomy" id="1754192"/>
    <lineage>
        <taxon>Eukaryota</taxon>
        <taxon>Fungi</taxon>
        <taxon>Fungi incertae sedis</taxon>
        <taxon>Chytridiomycota</taxon>
        <taxon>Chytridiomycota incertae sedis</taxon>
        <taxon>Neocallimastigomycetes</taxon>
        <taxon>Neocallimastigales</taxon>
        <taxon>Neocallimastigaceae</taxon>
        <taxon>Anaeromyces</taxon>
    </lineage>
</organism>
<keyword evidence="1" id="KW-0732">Signal</keyword>
<dbReference type="OrthoDB" id="2155749at2759"/>
<dbReference type="AlphaFoldDB" id="A0A1Y1XMS0"/>